<keyword evidence="1" id="KW-0812">Transmembrane</keyword>
<keyword evidence="1" id="KW-1133">Transmembrane helix</keyword>
<evidence type="ECO:0000313" key="3">
    <source>
        <dbReference type="Proteomes" id="UP000184188"/>
    </source>
</evidence>
<feature type="transmembrane region" description="Helical" evidence="1">
    <location>
        <begin position="227"/>
        <end position="247"/>
    </location>
</feature>
<sequence>MRADRWSALFFGHFLTFWASAYTYSTVVGTLTVVESLNHEKHIPVTFNLNLFTRGWTTAFLIRVIKILLFQIPDKHTMTLSAWCLYTIMIDILLSGLYIRAVHTIIARPSASYFYLSSWRTFLQIIPAAVVASVARSLNFFIPYAILKTSLYDSMQPYLLLLSSAVVYFLVTAPAQAVFIRVSASRLSEKDLPIVTLDDKIRGNGGIGMVTAWTSWERRSYINYYQALVKAFILKVSTWVCFGWLMITVYEPYVWDIIWVAA</sequence>
<evidence type="ECO:0000313" key="2">
    <source>
        <dbReference type="EMBL" id="OJJ44500.1"/>
    </source>
</evidence>
<organism evidence="2 3">
    <name type="scientific">Penicilliopsis zonata CBS 506.65</name>
    <dbReference type="NCBI Taxonomy" id="1073090"/>
    <lineage>
        <taxon>Eukaryota</taxon>
        <taxon>Fungi</taxon>
        <taxon>Dikarya</taxon>
        <taxon>Ascomycota</taxon>
        <taxon>Pezizomycotina</taxon>
        <taxon>Eurotiomycetes</taxon>
        <taxon>Eurotiomycetidae</taxon>
        <taxon>Eurotiales</taxon>
        <taxon>Aspergillaceae</taxon>
        <taxon>Penicilliopsis</taxon>
    </lineage>
</organism>
<dbReference type="EMBL" id="KV878348">
    <property type="protein sequence ID" value="OJJ44500.1"/>
    <property type="molecule type" value="Genomic_DNA"/>
</dbReference>
<dbReference type="OrthoDB" id="10423196at2759"/>
<keyword evidence="1" id="KW-0472">Membrane</keyword>
<keyword evidence="3" id="KW-1185">Reference proteome</keyword>
<dbReference type="VEuPathDB" id="FungiDB:ASPZODRAFT_135311"/>
<dbReference type="AlphaFoldDB" id="A0A1L9SBE2"/>
<proteinExistence type="predicted"/>
<evidence type="ECO:0000256" key="1">
    <source>
        <dbReference type="SAM" id="Phobius"/>
    </source>
</evidence>
<protein>
    <submittedName>
        <fullName evidence="2">Uncharacterized protein</fullName>
    </submittedName>
</protein>
<dbReference type="Proteomes" id="UP000184188">
    <property type="component" value="Unassembled WGS sequence"/>
</dbReference>
<feature type="transmembrane region" description="Helical" evidence="1">
    <location>
        <begin position="80"/>
        <end position="101"/>
    </location>
</feature>
<dbReference type="STRING" id="1073090.A0A1L9SBE2"/>
<accession>A0A1L9SBE2</accession>
<feature type="transmembrane region" description="Helical" evidence="1">
    <location>
        <begin position="158"/>
        <end position="180"/>
    </location>
</feature>
<reference evidence="3" key="1">
    <citation type="journal article" date="2017" name="Genome Biol.">
        <title>Comparative genomics reveals high biological diversity and specific adaptations in the industrially and medically important fungal genus Aspergillus.</title>
        <authorList>
            <person name="de Vries R.P."/>
            <person name="Riley R."/>
            <person name="Wiebenga A."/>
            <person name="Aguilar-Osorio G."/>
            <person name="Amillis S."/>
            <person name="Uchima C.A."/>
            <person name="Anderluh G."/>
            <person name="Asadollahi M."/>
            <person name="Askin M."/>
            <person name="Barry K."/>
            <person name="Battaglia E."/>
            <person name="Bayram O."/>
            <person name="Benocci T."/>
            <person name="Braus-Stromeyer S.A."/>
            <person name="Caldana C."/>
            <person name="Canovas D."/>
            <person name="Cerqueira G.C."/>
            <person name="Chen F."/>
            <person name="Chen W."/>
            <person name="Choi C."/>
            <person name="Clum A."/>
            <person name="Dos Santos R.A."/>
            <person name="Damasio A.R."/>
            <person name="Diallinas G."/>
            <person name="Emri T."/>
            <person name="Fekete E."/>
            <person name="Flipphi M."/>
            <person name="Freyberg S."/>
            <person name="Gallo A."/>
            <person name="Gournas C."/>
            <person name="Habgood R."/>
            <person name="Hainaut M."/>
            <person name="Harispe M.L."/>
            <person name="Henrissat B."/>
            <person name="Hilden K.S."/>
            <person name="Hope R."/>
            <person name="Hossain A."/>
            <person name="Karabika E."/>
            <person name="Karaffa L."/>
            <person name="Karanyi Z."/>
            <person name="Krasevec N."/>
            <person name="Kuo A."/>
            <person name="Kusch H."/>
            <person name="LaButti K."/>
            <person name="Lagendijk E.L."/>
            <person name="Lapidus A."/>
            <person name="Levasseur A."/>
            <person name="Lindquist E."/>
            <person name="Lipzen A."/>
            <person name="Logrieco A.F."/>
            <person name="MacCabe A."/>
            <person name="Maekelae M.R."/>
            <person name="Malavazi I."/>
            <person name="Melin P."/>
            <person name="Meyer V."/>
            <person name="Mielnichuk N."/>
            <person name="Miskei M."/>
            <person name="Molnar A.P."/>
            <person name="Mule G."/>
            <person name="Ngan C.Y."/>
            <person name="Orejas M."/>
            <person name="Orosz E."/>
            <person name="Ouedraogo J.P."/>
            <person name="Overkamp K.M."/>
            <person name="Park H.-S."/>
            <person name="Perrone G."/>
            <person name="Piumi F."/>
            <person name="Punt P.J."/>
            <person name="Ram A.F."/>
            <person name="Ramon A."/>
            <person name="Rauscher S."/>
            <person name="Record E."/>
            <person name="Riano-Pachon D.M."/>
            <person name="Robert V."/>
            <person name="Roehrig J."/>
            <person name="Ruller R."/>
            <person name="Salamov A."/>
            <person name="Salih N.S."/>
            <person name="Samson R.A."/>
            <person name="Sandor E."/>
            <person name="Sanguinetti M."/>
            <person name="Schuetze T."/>
            <person name="Sepcic K."/>
            <person name="Shelest E."/>
            <person name="Sherlock G."/>
            <person name="Sophianopoulou V."/>
            <person name="Squina F.M."/>
            <person name="Sun H."/>
            <person name="Susca A."/>
            <person name="Todd R.B."/>
            <person name="Tsang A."/>
            <person name="Unkles S.E."/>
            <person name="van de Wiele N."/>
            <person name="van Rossen-Uffink D."/>
            <person name="Oliveira J.V."/>
            <person name="Vesth T.C."/>
            <person name="Visser J."/>
            <person name="Yu J.-H."/>
            <person name="Zhou M."/>
            <person name="Andersen M.R."/>
            <person name="Archer D.B."/>
            <person name="Baker S.E."/>
            <person name="Benoit I."/>
            <person name="Brakhage A.A."/>
            <person name="Braus G.H."/>
            <person name="Fischer R."/>
            <person name="Frisvad J.C."/>
            <person name="Goldman G.H."/>
            <person name="Houbraken J."/>
            <person name="Oakley B."/>
            <person name="Pocsi I."/>
            <person name="Scazzocchio C."/>
            <person name="Seiboth B."/>
            <person name="vanKuyk P.A."/>
            <person name="Wortman J."/>
            <person name="Dyer P.S."/>
            <person name="Grigoriev I.V."/>
        </authorList>
    </citation>
    <scope>NUCLEOTIDE SEQUENCE [LARGE SCALE GENOMIC DNA]</scope>
    <source>
        <strain evidence="3">CBS 506.65</strain>
    </source>
</reference>
<dbReference type="RefSeq" id="XP_022579010.1">
    <property type="nucleotide sequence ID" value="XM_022723763.1"/>
</dbReference>
<dbReference type="GeneID" id="34610228"/>
<name>A0A1L9SBE2_9EURO</name>
<feature type="transmembrane region" description="Helical" evidence="1">
    <location>
        <begin position="122"/>
        <end position="146"/>
    </location>
</feature>
<gene>
    <name evidence="2" type="ORF">ASPZODRAFT_135311</name>
</gene>